<organism evidence="1 2">
    <name type="scientific">Campylobacter molothri</name>
    <dbReference type="NCBI Taxonomy" id="1032242"/>
    <lineage>
        <taxon>Bacteria</taxon>
        <taxon>Pseudomonadati</taxon>
        <taxon>Campylobacterota</taxon>
        <taxon>Epsilonproteobacteria</taxon>
        <taxon>Campylobacterales</taxon>
        <taxon>Campylobacteraceae</taxon>
        <taxon>Campylobacter</taxon>
    </lineage>
</organism>
<gene>
    <name evidence="1" type="ORF">H2252_04525</name>
</gene>
<keyword evidence="2" id="KW-1185">Reference proteome</keyword>
<protein>
    <submittedName>
        <fullName evidence="1">MFS transporter</fullName>
    </submittedName>
</protein>
<dbReference type="Proteomes" id="UP001319828">
    <property type="component" value="Unassembled WGS sequence"/>
</dbReference>
<accession>A0ACC5W228</accession>
<sequence length="437" mass="48436">MLNNVLALSFIIGTRFFGLFIVLPVLSLYTLKLEYANEFLVGFLVGIYSLTQMILQMPFGILSDRIGRKKTMLIGLLIFIFGSLICAFSHDIYMMLLGRMLQGAGAIGGVATAMISDFITEENRGKAMAIMGSFIGLSFASSMVISPLMSAKWGLSSLFYLSAALSALCIVLLYSVVPKENKITHHNQKTPFLHLIRQKNLALMNITNCMQKMLMSIAFLSIPIILVKHLGFHENKLWTVYTPSMIAGFIAMGFAGSLGEKKGLAKQILLLGVIFFICSYILFNLANSINLFIIAIIIFFIGFNLHEPIMQSCASKFCKVHEKGAALGLFNAFGYAGSFIGGTIGGIFLHLNQLNLLTMILIVLAVFWLISLFFLKNPSEFKNIYLPLSTSLDLKEFGKNIGVVDIYKNSNNLIIKFDSKITNEESLKAKIQNRKSL</sequence>
<evidence type="ECO:0000313" key="2">
    <source>
        <dbReference type="Proteomes" id="UP001319828"/>
    </source>
</evidence>
<comment type="caution">
    <text evidence="1">The sequence shown here is derived from an EMBL/GenBank/DDBJ whole genome shotgun (WGS) entry which is preliminary data.</text>
</comment>
<dbReference type="EMBL" id="JACHUQ010000006">
    <property type="protein sequence ID" value="MBZ7974639.1"/>
    <property type="molecule type" value="Genomic_DNA"/>
</dbReference>
<evidence type="ECO:0000313" key="1">
    <source>
        <dbReference type="EMBL" id="MBZ7974639.1"/>
    </source>
</evidence>
<reference evidence="1" key="1">
    <citation type="submission" date="2020-07" db="EMBL/GenBank/DDBJ databases">
        <title>Campylobacter molothri sp. nov. isolated from wild birds.</title>
        <authorList>
            <person name="Miller W.G."/>
            <person name="Chapman M.H."/>
            <person name="Yee E."/>
            <person name="Lopes B.S."/>
            <person name="Forbes K.J."/>
        </authorList>
    </citation>
    <scope>NUCLEOTIDE SEQUENCE</scope>
    <source>
        <strain evidence="1">RM9754</strain>
    </source>
</reference>
<name>A0ACC5W228_9BACT</name>
<proteinExistence type="predicted"/>